<comment type="caution">
    <text evidence="2">The sequence shown here is derived from an EMBL/GenBank/DDBJ whole genome shotgun (WGS) entry which is preliminary data.</text>
</comment>
<keyword evidence="3" id="KW-1185">Reference proteome</keyword>
<accession>A0A401RHA8</accession>
<evidence type="ECO:0000256" key="1">
    <source>
        <dbReference type="SAM" id="SignalP"/>
    </source>
</evidence>
<evidence type="ECO:0000313" key="3">
    <source>
        <dbReference type="Proteomes" id="UP000287033"/>
    </source>
</evidence>
<proteinExistence type="predicted"/>
<dbReference type="EMBL" id="BEZZ01001324">
    <property type="protein sequence ID" value="GCC17535.1"/>
    <property type="molecule type" value="Genomic_DNA"/>
</dbReference>
<name>A0A401RHA8_CHIPU</name>
<protein>
    <recommendedName>
        <fullName evidence="4">CMP/dCMP-type deaminase domain-containing protein</fullName>
    </recommendedName>
</protein>
<dbReference type="Proteomes" id="UP000287033">
    <property type="component" value="Unassembled WGS sequence"/>
</dbReference>
<reference evidence="2 3" key="1">
    <citation type="journal article" date="2018" name="Nat. Ecol. Evol.">
        <title>Shark genomes provide insights into elasmobranch evolution and the origin of vertebrates.</title>
        <authorList>
            <person name="Hara Y"/>
            <person name="Yamaguchi K"/>
            <person name="Onimaru K"/>
            <person name="Kadota M"/>
            <person name="Koyanagi M"/>
            <person name="Keeley SD"/>
            <person name="Tatsumi K"/>
            <person name="Tanaka K"/>
            <person name="Motone F"/>
            <person name="Kageyama Y"/>
            <person name="Nozu R"/>
            <person name="Adachi N"/>
            <person name="Nishimura O"/>
            <person name="Nakagawa R"/>
            <person name="Tanegashima C"/>
            <person name="Kiyatake I"/>
            <person name="Matsumoto R"/>
            <person name="Murakumo K"/>
            <person name="Nishida K"/>
            <person name="Terakita A"/>
            <person name="Kuratani S"/>
            <person name="Sato K"/>
            <person name="Hyodo S Kuraku.S."/>
        </authorList>
    </citation>
    <scope>NUCLEOTIDE SEQUENCE [LARGE SCALE GENOMIC DNA]</scope>
</reference>
<dbReference type="InterPro" id="IPR040958">
    <property type="entry name" value="SNAD1"/>
</dbReference>
<dbReference type="OrthoDB" id="9930985at2759"/>
<evidence type="ECO:0000313" key="2">
    <source>
        <dbReference type="EMBL" id="GCC17535.1"/>
    </source>
</evidence>
<feature type="chain" id="PRO_5019073470" description="CMP/dCMP-type deaminase domain-containing protein" evidence="1">
    <location>
        <begin position="20"/>
        <end position="245"/>
    </location>
</feature>
<feature type="signal peptide" evidence="1">
    <location>
        <begin position="1"/>
        <end position="19"/>
    </location>
</feature>
<organism evidence="2 3">
    <name type="scientific">Chiloscyllium punctatum</name>
    <name type="common">Brownbanded bambooshark</name>
    <name type="synonym">Hemiscyllium punctatum</name>
    <dbReference type="NCBI Taxonomy" id="137246"/>
    <lineage>
        <taxon>Eukaryota</taxon>
        <taxon>Metazoa</taxon>
        <taxon>Chordata</taxon>
        <taxon>Craniata</taxon>
        <taxon>Vertebrata</taxon>
        <taxon>Chondrichthyes</taxon>
        <taxon>Elasmobranchii</taxon>
        <taxon>Galeomorphii</taxon>
        <taxon>Galeoidea</taxon>
        <taxon>Orectolobiformes</taxon>
        <taxon>Hemiscylliidae</taxon>
        <taxon>Chiloscyllium</taxon>
    </lineage>
</organism>
<dbReference type="AlphaFoldDB" id="A0A401RHA8"/>
<dbReference type="OMA" id="ENTPCTY"/>
<gene>
    <name evidence="2" type="ORF">chiPu_0017588</name>
</gene>
<keyword evidence="1" id="KW-0732">Signal</keyword>
<dbReference type="Pfam" id="PF18744">
    <property type="entry name" value="SNAD1"/>
    <property type="match status" value="1"/>
</dbReference>
<evidence type="ECO:0008006" key="4">
    <source>
        <dbReference type="Google" id="ProtNLM"/>
    </source>
</evidence>
<sequence>MRTLCLFLLVLLTIPMSDTAVLDNEALTHIVHRFRKAAGHQATDYGRGHFAFLVALPASQCRNIYRPLGLNPDRSGYPFMTYDVNLLLNYPGRNYLAVFPNSGSRCPESKLLNPVQINGNRTTAQLFQTLLNNTTQHNNHPVGCIILYTTYSPCLDLCFNNTGNCEIIPALQSSPFRDMWTEPDMHKYFVFRKIFAHDADQSRHQAIREKLAGVENTGFHVRRCDVELPFTCRECSAPEYCIEQT</sequence>